<dbReference type="SMART" id="SM00458">
    <property type="entry name" value="RICIN"/>
    <property type="match status" value="1"/>
</dbReference>
<dbReference type="EMBL" id="JASPKZ010009369">
    <property type="protein sequence ID" value="KAJ9577254.1"/>
    <property type="molecule type" value="Genomic_DNA"/>
</dbReference>
<dbReference type="InterPro" id="IPR000772">
    <property type="entry name" value="Ricin_B_lectin"/>
</dbReference>
<dbReference type="SUPFAM" id="SSF50370">
    <property type="entry name" value="Ricin B-like lectins"/>
    <property type="match status" value="1"/>
</dbReference>
<dbReference type="CDD" id="cd00161">
    <property type="entry name" value="beta-trefoil_Ricin-like"/>
    <property type="match status" value="1"/>
</dbReference>
<dbReference type="Gene3D" id="2.80.10.50">
    <property type="match status" value="1"/>
</dbReference>
<accession>A0AAD7ZB38</accession>
<evidence type="ECO:0000259" key="1">
    <source>
        <dbReference type="SMART" id="SM00458"/>
    </source>
</evidence>
<proteinExistence type="predicted"/>
<dbReference type="AlphaFoldDB" id="A0AAD7ZB38"/>
<dbReference type="Pfam" id="PF00652">
    <property type="entry name" value="Ricin_B_lectin"/>
    <property type="match status" value="1"/>
</dbReference>
<evidence type="ECO:0000313" key="3">
    <source>
        <dbReference type="Proteomes" id="UP001233999"/>
    </source>
</evidence>
<gene>
    <name evidence="2" type="ORF">L9F63_006160</name>
</gene>
<dbReference type="Proteomes" id="UP001233999">
    <property type="component" value="Unassembled WGS sequence"/>
</dbReference>
<feature type="domain" description="Ricin B lectin" evidence="1">
    <location>
        <begin position="1"/>
        <end position="125"/>
    </location>
</feature>
<reference evidence="2" key="2">
    <citation type="submission" date="2023-05" db="EMBL/GenBank/DDBJ databases">
        <authorList>
            <person name="Fouks B."/>
        </authorList>
    </citation>
    <scope>NUCLEOTIDE SEQUENCE</scope>
    <source>
        <strain evidence="2">Stay&amp;Tobe</strain>
        <tissue evidence="2">Testes</tissue>
    </source>
</reference>
<protein>
    <recommendedName>
        <fullName evidence="1">Ricin B lectin domain-containing protein</fullName>
    </recommendedName>
</protein>
<keyword evidence="3" id="KW-1185">Reference proteome</keyword>
<evidence type="ECO:0000313" key="2">
    <source>
        <dbReference type="EMBL" id="KAJ9577254.1"/>
    </source>
</evidence>
<name>A0AAD7ZB38_DIPPU</name>
<comment type="caution">
    <text evidence="2">The sequence shown here is derived from an EMBL/GenBank/DDBJ whole genome shotgun (WGS) entry which is preliminary data.</text>
</comment>
<dbReference type="PROSITE" id="PS50231">
    <property type="entry name" value="RICIN_B_LECTIN"/>
    <property type="match status" value="1"/>
</dbReference>
<dbReference type="InterPro" id="IPR035992">
    <property type="entry name" value="Ricin_B-like_lectins"/>
</dbReference>
<reference evidence="2" key="1">
    <citation type="journal article" date="2023" name="IScience">
        <title>Live-bearing cockroach genome reveals convergent evolutionary mechanisms linked to viviparity in insects and beyond.</title>
        <authorList>
            <person name="Fouks B."/>
            <person name="Harrison M.C."/>
            <person name="Mikhailova A.A."/>
            <person name="Marchal E."/>
            <person name="English S."/>
            <person name="Carruthers M."/>
            <person name="Jennings E.C."/>
            <person name="Chiamaka E.L."/>
            <person name="Frigard R.A."/>
            <person name="Pippel M."/>
            <person name="Attardo G.M."/>
            <person name="Benoit J.B."/>
            <person name="Bornberg-Bauer E."/>
            <person name="Tobe S.S."/>
        </authorList>
    </citation>
    <scope>NUCLEOTIDE SEQUENCE</scope>
    <source>
        <strain evidence="2">Stay&amp;Tobe</strain>
    </source>
</reference>
<organism evidence="2 3">
    <name type="scientific">Diploptera punctata</name>
    <name type="common">Pacific beetle cockroach</name>
    <dbReference type="NCBI Taxonomy" id="6984"/>
    <lineage>
        <taxon>Eukaryota</taxon>
        <taxon>Metazoa</taxon>
        <taxon>Ecdysozoa</taxon>
        <taxon>Arthropoda</taxon>
        <taxon>Hexapoda</taxon>
        <taxon>Insecta</taxon>
        <taxon>Pterygota</taxon>
        <taxon>Neoptera</taxon>
        <taxon>Polyneoptera</taxon>
        <taxon>Dictyoptera</taxon>
        <taxon>Blattodea</taxon>
        <taxon>Blaberoidea</taxon>
        <taxon>Blaberidae</taxon>
        <taxon>Diplopterinae</taxon>
        <taxon>Diploptera</taxon>
    </lineage>
</organism>
<sequence>MPYFYIQNIEIELVLDLKEAEDEGEDEVLMYPYHGGPNQLWEYKDGMIYSKHNGLVLDLNVETGNVSTHEAHGGPNQKWHFDEDGTIRSDVEDLVLDISEGRIEPGTRVIGYSKHGGPNQIFRMVTVDEE</sequence>